<name>J3MVR8_ORYBR</name>
<dbReference type="GO" id="GO:0007017">
    <property type="term" value="P:microtubule-based process"/>
    <property type="evidence" value="ECO:0007669"/>
    <property type="project" value="TreeGrafter"/>
</dbReference>
<keyword evidence="8" id="KW-1185">Reference proteome</keyword>
<evidence type="ECO:0000256" key="6">
    <source>
        <dbReference type="SAM" id="MobiDB-lite"/>
    </source>
</evidence>
<dbReference type="GO" id="GO:0055028">
    <property type="term" value="C:cortical microtubule"/>
    <property type="evidence" value="ECO:0007669"/>
    <property type="project" value="TreeGrafter"/>
</dbReference>
<evidence type="ECO:0000313" key="8">
    <source>
        <dbReference type="Proteomes" id="UP000006038"/>
    </source>
</evidence>
<dbReference type="SUPFAM" id="SSF56112">
    <property type="entry name" value="Protein kinase-like (PK-like)"/>
    <property type="match status" value="1"/>
</dbReference>
<keyword evidence="1" id="KW-0723">Serine/threonine-protein kinase</keyword>
<keyword evidence="4" id="KW-0418">Kinase</keyword>
<keyword evidence="5" id="KW-0067">ATP-binding</keyword>
<dbReference type="PANTHER" id="PTHR43671:SF107">
    <property type="entry name" value="SERINE_THREONINE-PROTEIN KINASE NEK6"/>
    <property type="match status" value="1"/>
</dbReference>
<feature type="compositionally biased region" description="Polar residues" evidence="6">
    <location>
        <begin position="139"/>
        <end position="149"/>
    </location>
</feature>
<evidence type="ECO:0000256" key="4">
    <source>
        <dbReference type="ARBA" id="ARBA00022777"/>
    </source>
</evidence>
<dbReference type="eggNOG" id="KOG0589">
    <property type="taxonomic scope" value="Eukaryota"/>
</dbReference>
<dbReference type="Gramene" id="OB09G10960.1">
    <property type="protein sequence ID" value="OB09G10960.1"/>
    <property type="gene ID" value="OB09G10960"/>
</dbReference>
<dbReference type="Gene3D" id="1.10.510.10">
    <property type="entry name" value="Transferase(Phosphotransferase) domain 1"/>
    <property type="match status" value="1"/>
</dbReference>
<evidence type="ECO:0000256" key="2">
    <source>
        <dbReference type="ARBA" id="ARBA00022679"/>
    </source>
</evidence>
<dbReference type="Gene3D" id="3.30.200.20">
    <property type="entry name" value="Phosphorylase Kinase, domain 1"/>
    <property type="match status" value="1"/>
</dbReference>
<evidence type="ECO:0000256" key="3">
    <source>
        <dbReference type="ARBA" id="ARBA00022741"/>
    </source>
</evidence>
<proteinExistence type="predicted"/>
<evidence type="ECO:0000256" key="1">
    <source>
        <dbReference type="ARBA" id="ARBA00022527"/>
    </source>
</evidence>
<accession>J3MVR8</accession>
<dbReference type="EnsemblPlants" id="OB09G10960.1">
    <property type="protein sequence ID" value="OB09G10960.1"/>
    <property type="gene ID" value="OB09G10960"/>
</dbReference>
<evidence type="ECO:0000313" key="7">
    <source>
        <dbReference type="EnsemblPlants" id="OB09G10960.1"/>
    </source>
</evidence>
<sequence length="286" mass="30738">MDVWAASLLLLPFPSPSTPPRPPPLPRFLFLGAFVPPCPPALRLLLSPSMRPTNDKFQCTAYSEMSLMASLSNPYIVDYKDGWVDEGTSACIVTSYCGGGGMAERIKKARGVLFSEERWGKYIISMGLMGLYMGHTNTPRSLNLPAQRSSRLDKKERTHKNTPHPQSQLAIGDVETGAKLREGRQGETHGEDVSQLGGSRDMENSNVADSNSVVDKVQVDLHILHPPNAELGWWRDKVAAEENGVAGGGAASVRTASTVNVGVDNELSGTGPVKGQDIVNGATNIA</sequence>
<dbReference type="AlphaFoldDB" id="J3MVR8"/>
<organism evidence="7">
    <name type="scientific">Oryza brachyantha</name>
    <name type="common">malo sina</name>
    <dbReference type="NCBI Taxonomy" id="4533"/>
    <lineage>
        <taxon>Eukaryota</taxon>
        <taxon>Viridiplantae</taxon>
        <taxon>Streptophyta</taxon>
        <taxon>Embryophyta</taxon>
        <taxon>Tracheophyta</taxon>
        <taxon>Spermatophyta</taxon>
        <taxon>Magnoliopsida</taxon>
        <taxon>Liliopsida</taxon>
        <taxon>Poales</taxon>
        <taxon>Poaceae</taxon>
        <taxon>BOP clade</taxon>
        <taxon>Oryzoideae</taxon>
        <taxon>Oryzeae</taxon>
        <taxon>Oryzinae</taxon>
        <taxon>Oryza</taxon>
    </lineage>
</organism>
<keyword evidence="3" id="KW-0547">Nucleotide-binding</keyword>
<feature type="compositionally biased region" description="Basic and acidic residues" evidence="6">
    <location>
        <begin position="176"/>
        <end position="192"/>
    </location>
</feature>
<feature type="region of interest" description="Disordered" evidence="6">
    <location>
        <begin position="139"/>
        <end position="208"/>
    </location>
</feature>
<reference evidence="7" key="2">
    <citation type="submission" date="2013-04" db="UniProtKB">
        <authorList>
            <consortium name="EnsemblPlants"/>
        </authorList>
    </citation>
    <scope>IDENTIFICATION</scope>
</reference>
<dbReference type="Proteomes" id="UP000006038">
    <property type="component" value="Chromosome 9"/>
</dbReference>
<dbReference type="InterPro" id="IPR011009">
    <property type="entry name" value="Kinase-like_dom_sf"/>
</dbReference>
<reference evidence="7" key="1">
    <citation type="journal article" date="2013" name="Nat. Commun.">
        <title>Whole-genome sequencing of Oryza brachyantha reveals mechanisms underlying Oryza genome evolution.</title>
        <authorList>
            <person name="Chen J."/>
            <person name="Huang Q."/>
            <person name="Gao D."/>
            <person name="Wang J."/>
            <person name="Lang Y."/>
            <person name="Liu T."/>
            <person name="Li B."/>
            <person name="Bai Z."/>
            <person name="Luis Goicoechea J."/>
            <person name="Liang C."/>
            <person name="Chen C."/>
            <person name="Zhang W."/>
            <person name="Sun S."/>
            <person name="Liao Y."/>
            <person name="Zhang X."/>
            <person name="Yang L."/>
            <person name="Song C."/>
            <person name="Wang M."/>
            <person name="Shi J."/>
            <person name="Liu G."/>
            <person name="Liu J."/>
            <person name="Zhou H."/>
            <person name="Zhou W."/>
            <person name="Yu Q."/>
            <person name="An N."/>
            <person name="Chen Y."/>
            <person name="Cai Q."/>
            <person name="Wang B."/>
            <person name="Liu B."/>
            <person name="Min J."/>
            <person name="Huang Y."/>
            <person name="Wu H."/>
            <person name="Li Z."/>
            <person name="Zhang Y."/>
            <person name="Yin Y."/>
            <person name="Song W."/>
            <person name="Jiang J."/>
            <person name="Jackson S.A."/>
            <person name="Wing R.A."/>
            <person name="Wang J."/>
            <person name="Chen M."/>
        </authorList>
    </citation>
    <scope>NUCLEOTIDE SEQUENCE [LARGE SCALE GENOMIC DNA]</scope>
    <source>
        <strain evidence="7">cv. IRGC 101232</strain>
    </source>
</reference>
<evidence type="ECO:0000256" key="5">
    <source>
        <dbReference type="ARBA" id="ARBA00022840"/>
    </source>
</evidence>
<dbReference type="InterPro" id="IPR050660">
    <property type="entry name" value="NEK_Ser/Thr_kinase"/>
</dbReference>
<dbReference type="GO" id="GO:0005524">
    <property type="term" value="F:ATP binding"/>
    <property type="evidence" value="ECO:0007669"/>
    <property type="project" value="UniProtKB-KW"/>
</dbReference>
<keyword evidence="2" id="KW-0808">Transferase</keyword>
<dbReference type="PANTHER" id="PTHR43671">
    <property type="entry name" value="SERINE/THREONINE-PROTEIN KINASE NEK"/>
    <property type="match status" value="1"/>
</dbReference>
<protein>
    <submittedName>
        <fullName evidence="7">Uncharacterized protein</fullName>
    </submittedName>
</protein>
<dbReference type="HOGENOM" id="CLU_974465_0_0_1"/>
<dbReference type="GO" id="GO:0004674">
    <property type="term" value="F:protein serine/threonine kinase activity"/>
    <property type="evidence" value="ECO:0007669"/>
    <property type="project" value="UniProtKB-KW"/>
</dbReference>